<dbReference type="OMA" id="SRAAWMF"/>
<sequence>MNTSNNFVLYNTTFSLFRLSPFFTGSPIPPNDKMLANYAQNFRDVLSGEALRGIKMGIDNESALLSRAGSLQNVNWVILYGKDLIGIQTDENSLSEIEIEERGMLVTVSYENTKYRAIFLKDKDISNYNIDFTKNGFHHFPLLLLKMPVKLQKSFTDYLASTFDTRISSLFIGEECLKDCFEKYISDVCLYQLSNDENMEMNIKIENVIKDTVLRLGFDLPNGSTLLKTIDIQVPSKDLSNMIRMSKTASRVQFFEVIGDYLRAHLALDIQNSKVRITRISCAAFILDAEGKFKLTQPSSIDEINAQQRANRILISALIKASTGNFIPELNNEL</sequence>
<protein>
    <submittedName>
        <fullName evidence="1">Putative siroheme synthase</fullName>
    </submittedName>
</protein>
<evidence type="ECO:0000313" key="2">
    <source>
        <dbReference type="Proteomes" id="UP000030854"/>
    </source>
</evidence>
<dbReference type="HOGENOM" id="CLU_034400_1_0_1"/>
<accession>A0A0B1P4A5</accession>
<keyword evidence="2" id="KW-1185">Reference proteome</keyword>
<comment type="caution">
    <text evidence="1">The sequence shown here is derived from an EMBL/GenBank/DDBJ whole genome shotgun (WGS) entry which is preliminary data.</text>
</comment>
<evidence type="ECO:0000313" key="1">
    <source>
        <dbReference type="EMBL" id="KHJ33108.1"/>
    </source>
</evidence>
<dbReference type="Pfam" id="PF13092">
    <property type="entry name" value="CENP-L"/>
    <property type="match status" value="1"/>
</dbReference>
<organism evidence="1 2">
    <name type="scientific">Uncinula necator</name>
    <name type="common">Grape powdery mildew</name>
    <dbReference type="NCBI Taxonomy" id="52586"/>
    <lineage>
        <taxon>Eukaryota</taxon>
        <taxon>Fungi</taxon>
        <taxon>Dikarya</taxon>
        <taxon>Ascomycota</taxon>
        <taxon>Pezizomycotina</taxon>
        <taxon>Leotiomycetes</taxon>
        <taxon>Erysiphales</taxon>
        <taxon>Erysiphaceae</taxon>
        <taxon>Erysiphe</taxon>
    </lineage>
</organism>
<proteinExistence type="predicted"/>
<reference evidence="1 2" key="1">
    <citation type="journal article" date="2014" name="BMC Genomics">
        <title>Adaptive genomic structural variation in the grape powdery mildew pathogen, Erysiphe necator.</title>
        <authorList>
            <person name="Jones L."/>
            <person name="Riaz S."/>
            <person name="Morales-Cruz A."/>
            <person name="Amrine K.C."/>
            <person name="McGuire B."/>
            <person name="Gubler W.D."/>
            <person name="Walker M.A."/>
            <person name="Cantu D."/>
        </authorList>
    </citation>
    <scope>NUCLEOTIDE SEQUENCE [LARGE SCALE GENOMIC DNA]</scope>
    <source>
        <strain evidence="2">c</strain>
    </source>
</reference>
<dbReference type="Proteomes" id="UP000030854">
    <property type="component" value="Unassembled WGS sequence"/>
</dbReference>
<dbReference type="EMBL" id="JNVN01001618">
    <property type="protein sequence ID" value="KHJ33108.1"/>
    <property type="molecule type" value="Genomic_DNA"/>
</dbReference>
<gene>
    <name evidence="1" type="ORF">EV44_g5044</name>
</gene>
<dbReference type="InterPro" id="IPR025204">
    <property type="entry name" value="CENP-L"/>
</dbReference>
<dbReference type="AlphaFoldDB" id="A0A0B1P4A5"/>
<name>A0A0B1P4A5_UNCNE</name>